<keyword evidence="2" id="KW-1185">Reference proteome</keyword>
<proteinExistence type="predicted"/>
<name>A0A439D858_9PEZI</name>
<comment type="caution">
    <text evidence="1">The sequence shown here is derived from an EMBL/GenBank/DDBJ whole genome shotgun (WGS) entry which is preliminary data.</text>
</comment>
<evidence type="ECO:0000313" key="2">
    <source>
        <dbReference type="Proteomes" id="UP000286045"/>
    </source>
</evidence>
<dbReference type="InterPro" id="IPR029063">
    <property type="entry name" value="SAM-dependent_MTases_sf"/>
</dbReference>
<organism evidence="1 2">
    <name type="scientific">Xylaria grammica</name>
    <dbReference type="NCBI Taxonomy" id="363999"/>
    <lineage>
        <taxon>Eukaryota</taxon>
        <taxon>Fungi</taxon>
        <taxon>Dikarya</taxon>
        <taxon>Ascomycota</taxon>
        <taxon>Pezizomycotina</taxon>
        <taxon>Sordariomycetes</taxon>
        <taxon>Xylariomycetidae</taxon>
        <taxon>Xylariales</taxon>
        <taxon>Xylariaceae</taxon>
        <taxon>Xylaria</taxon>
    </lineage>
</organism>
<gene>
    <name evidence="1" type="ORF">EKO27_g4515</name>
</gene>
<dbReference type="SUPFAM" id="SSF53335">
    <property type="entry name" value="S-adenosyl-L-methionine-dependent methyltransferases"/>
    <property type="match status" value="1"/>
</dbReference>
<reference evidence="1 2" key="1">
    <citation type="submission" date="2018-12" db="EMBL/GenBank/DDBJ databases">
        <title>Draft genome sequence of Xylaria grammica IHI A82.</title>
        <authorList>
            <person name="Buettner E."/>
            <person name="Kellner H."/>
        </authorList>
    </citation>
    <scope>NUCLEOTIDE SEQUENCE [LARGE SCALE GENOMIC DNA]</scope>
    <source>
        <strain evidence="1 2">IHI A82</strain>
    </source>
</reference>
<dbReference type="STRING" id="363999.A0A439D858"/>
<dbReference type="EMBL" id="RYZI01000108">
    <property type="protein sequence ID" value="RWA10585.1"/>
    <property type="molecule type" value="Genomic_DNA"/>
</dbReference>
<protein>
    <recommendedName>
        <fullName evidence="3">Methyltransferase domain-containing protein</fullName>
    </recommendedName>
</protein>
<dbReference type="CDD" id="cd02440">
    <property type="entry name" value="AdoMet_MTases"/>
    <property type="match status" value="1"/>
</dbReference>
<dbReference type="AlphaFoldDB" id="A0A439D858"/>
<sequence>MASKADYVFTRDFLDNNRINLMHFLWTKLFGFAIHPKIPTEAANLRVADVGTGTGIWLLDVQGALNEAQLDGFDISFDAAPPTETLPADVRFRHWDVRDDVPQDLKGVYDIINVRFFAFVLLNDEIPRVVEKLFTLLKPGGYLQWGEPDLESLRFDTTKPEAKTDNLRELFSLLSVQDPRLKPTWINHLDEIFTNSGFVEVERVTRDAPPHLAFIFHEAGLMIHEQIARKTKNEYMAGELSRLLPAAVEETRLGAYITSLRYLVVGKKP</sequence>
<dbReference type="Proteomes" id="UP000286045">
    <property type="component" value="Unassembled WGS sequence"/>
</dbReference>
<evidence type="ECO:0000313" key="1">
    <source>
        <dbReference type="EMBL" id="RWA10585.1"/>
    </source>
</evidence>
<evidence type="ECO:0008006" key="3">
    <source>
        <dbReference type="Google" id="ProtNLM"/>
    </source>
</evidence>
<dbReference type="Pfam" id="PF13489">
    <property type="entry name" value="Methyltransf_23"/>
    <property type="match status" value="1"/>
</dbReference>
<dbReference type="Gene3D" id="3.40.50.150">
    <property type="entry name" value="Vaccinia Virus protein VP39"/>
    <property type="match status" value="1"/>
</dbReference>
<accession>A0A439D858</accession>